<dbReference type="EMBL" id="RXIC02000026">
    <property type="protein sequence ID" value="KAB1203398.1"/>
    <property type="molecule type" value="Genomic_DNA"/>
</dbReference>
<evidence type="ECO:0000313" key="1">
    <source>
        <dbReference type="EMBL" id="KAB1203398.1"/>
    </source>
</evidence>
<accession>A0A6A1UUA0</accession>
<sequence>MVRPSLCFYEFCLPTCSNEEELNADLNLWAVRRGEKSDLSNNESIILIMTIDVLESGTFDYL</sequence>
<reference evidence="1 2" key="1">
    <citation type="journal article" date="2019" name="Plant Biotechnol. J.">
        <title>The red bayberry genome and genetic basis of sex determination.</title>
        <authorList>
            <person name="Jia H.M."/>
            <person name="Jia H.J."/>
            <person name="Cai Q.L."/>
            <person name="Wang Y."/>
            <person name="Zhao H.B."/>
            <person name="Yang W.F."/>
            <person name="Wang G.Y."/>
            <person name="Li Y.H."/>
            <person name="Zhan D.L."/>
            <person name="Shen Y.T."/>
            <person name="Niu Q.F."/>
            <person name="Chang L."/>
            <person name="Qiu J."/>
            <person name="Zhao L."/>
            <person name="Xie H.B."/>
            <person name="Fu W.Y."/>
            <person name="Jin J."/>
            <person name="Li X.W."/>
            <person name="Jiao Y."/>
            <person name="Zhou C.C."/>
            <person name="Tu T."/>
            <person name="Chai C.Y."/>
            <person name="Gao J.L."/>
            <person name="Fan L.J."/>
            <person name="van de Weg E."/>
            <person name="Wang J.Y."/>
            <person name="Gao Z.S."/>
        </authorList>
    </citation>
    <scope>NUCLEOTIDE SEQUENCE [LARGE SCALE GENOMIC DNA]</scope>
    <source>
        <tissue evidence="1">Leaves</tissue>
    </source>
</reference>
<evidence type="ECO:0000313" key="2">
    <source>
        <dbReference type="Proteomes" id="UP000516437"/>
    </source>
</evidence>
<dbReference type="AlphaFoldDB" id="A0A6A1UUA0"/>
<keyword evidence="2" id="KW-1185">Reference proteome</keyword>
<gene>
    <name evidence="1" type="ORF">CJ030_MR8G004890</name>
</gene>
<proteinExistence type="predicted"/>
<protein>
    <submittedName>
        <fullName evidence="1">Uncharacterized protein</fullName>
    </submittedName>
</protein>
<organism evidence="1 2">
    <name type="scientific">Morella rubra</name>
    <name type="common">Chinese bayberry</name>
    <dbReference type="NCBI Taxonomy" id="262757"/>
    <lineage>
        <taxon>Eukaryota</taxon>
        <taxon>Viridiplantae</taxon>
        <taxon>Streptophyta</taxon>
        <taxon>Embryophyta</taxon>
        <taxon>Tracheophyta</taxon>
        <taxon>Spermatophyta</taxon>
        <taxon>Magnoliopsida</taxon>
        <taxon>eudicotyledons</taxon>
        <taxon>Gunneridae</taxon>
        <taxon>Pentapetalae</taxon>
        <taxon>rosids</taxon>
        <taxon>fabids</taxon>
        <taxon>Fagales</taxon>
        <taxon>Myricaceae</taxon>
        <taxon>Morella</taxon>
    </lineage>
</organism>
<dbReference type="Proteomes" id="UP000516437">
    <property type="component" value="Chromosome 8"/>
</dbReference>
<name>A0A6A1UUA0_9ROSI</name>
<comment type="caution">
    <text evidence="1">The sequence shown here is derived from an EMBL/GenBank/DDBJ whole genome shotgun (WGS) entry which is preliminary data.</text>
</comment>